<sequence>MDAILGDKPSCQPPQILDSFREDDVASSLDFEEPENINVTGSEKNKIESTMDIFAKNIKEALSQADDSELQLKLQAAQHGSSYYPDQVNPPRFGQDYSHPCPFTQDHTRPSFSQNDGHPCPPFYQDYVSAGPLHYSYPPFFSTDRTPVLPPDTPTPKTFTSLQPPPSQQGRISSKPVSSPQPNQNIPEL</sequence>
<proteinExistence type="predicted"/>
<evidence type="ECO:0000313" key="2">
    <source>
        <dbReference type="EMBL" id="ROL49843.1"/>
    </source>
</evidence>
<evidence type="ECO:0000313" key="3">
    <source>
        <dbReference type="Proteomes" id="UP000281406"/>
    </source>
</evidence>
<dbReference type="AlphaFoldDB" id="A0A3N0YUG6"/>
<dbReference type="EMBL" id="RJVU01025666">
    <property type="protein sequence ID" value="ROL49843.1"/>
    <property type="molecule type" value="Genomic_DNA"/>
</dbReference>
<evidence type="ECO:0000256" key="1">
    <source>
        <dbReference type="SAM" id="MobiDB-lite"/>
    </source>
</evidence>
<dbReference type="Proteomes" id="UP000281406">
    <property type="component" value="Unassembled WGS sequence"/>
</dbReference>
<protein>
    <submittedName>
        <fullName evidence="2">Uncharacterized protein</fullName>
    </submittedName>
</protein>
<gene>
    <name evidence="2" type="ORF">DPX16_0726</name>
</gene>
<feature type="region of interest" description="Disordered" evidence="1">
    <location>
        <begin position="77"/>
        <end position="118"/>
    </location>
</feature>
<dbReference type="OrthoDB" id="10598801at2759"/>
<keyword evidence="3" id="KW-1185">Reference proteome</keyword>
<feature type="compositionally biased region" description="Polar residues" evidence="1">
    <location>
        <begin position="155"/>
        <end position="189"/>
    </location>
</feature>
<organism evidence="2 3">
    <name type="scientific">Anabarilius grahami</name>
    <name type="common">Kanglang fish</name>
    <name type="synonym">Barilius grahami</name>
    <dbReference type="NCBI Taxonomy" id="495550"/>
    <lineage>
        <taxon>Eukaryota</taxon>
        <taxon>Metazoa</taxon>
        <taxon>Chordata</taxon>
        <taxon>Craniata</taxon>
        <taxon>Vertebrata</taxon>
        <taxon>Euteleostomi</taxon>
        <taxon>Actinopterygii</taxon>
        <taxon>Neopterygii</taxon>
        <taxon>Teleostei</taxon>
        <taxon>Ostariophysi</taxon>
        <taxon>Cypriniformes</taxon>
        <taxon>Xenocyprididae</taxon>
        <taxon>Xenocypridinae</taxon>
        <taxon>Xenocypridinae incertae sedis</taxon>
        <taxon>Anabarilius</taxon>
    </lineage>
</organism>
<comment type="caution">
    <text evidence="2">The sequence shown here is derived from an EMBL/GenBank/DDBJ whole genome shotgun (WGS) entry which is preliminary data.</text>
</comment>
<reference evidence="2 3" key="1">
    <citation type="submission" date="2018-10" db="EMBL/GenBank/DDBJ databases">
        <title>Genome assembly for a Yunnan-Guizhou Plateau 3E fish, Anabarilius grahami (Regan), and its evolutionary and genetic applications.</title>
        <authorList>
            <person name="Jiang W."/>
        </authorList>
    </citation>
    <scope>NUCLEOTIDE SEQUENCE [LARGE SCALE GENOMIC DNA]</scope>
    <source>
        <strain evidence="2">AG-KIZ</strain>
        <tissue evidence="2">Muscle</tissue>
    </source>
</reference>
<name>A0A3N0YUG6_ANAGA</name>
<accession>A0A3N0YUG6</accession>
<feature type="region of interest" description="Disordered" evidence="1">
    <location>
        <begin position="139"/>
        <end position="189"/>
    </location>
</feature>